<keyword evidence="2" id="KW-1185">Reference proteome</keyword>
<dbReference type="EMBL" id="NBNE01000862">
    <property type="protein sequence ID" value="OWZ16822.1"/>
    <property type="molecule type" value="Genomic_DNA"/>
</dbReference>
<dbReference type="Proteomes" id="UP000198211">
    <property type="component" value="Unassembled WGS sequence"/>
</dbReference>
<sequence length="138" mass="15120">MSLILNAEANDHVLSCGGKTVFLAAVARPLFDANGKQDNATPHCKPDDPDIATAGWTDGGNIQLDFQPRNSRECNTLDLGYFTSIQALQYQADYYNLDKLIYALKPSYVSLAPVKLDNIFITLQKVFECKLCAGGSNE</sequence>
<accession>A0A225WH28</accession>
<dbReference type="STRING" id="4795.A0A225WH28"/>
<dbReference type="PANTHER" id="PTHR47169:SF2">
    <property type="entry name" value="OS01G0541250 PROTEIN"/>
    <property type="match status" value="1"/>
</dbReference>
<organism evidence="1 2">
    <name type="scientific">Phytophthora megakarya</name>
    <dbReference type="NCBI Taxonomy" id="4795"/>
    <lineage>
        <taxon>Eukaryota</taxon>
        <taxon>Sar</taxon>
        <taxon>Stramenopiles</taxon>
        <taxon>Oomycota</taxon>
        <taxon>Peronosporomycetes</taxon>
        <taxon>Peronosporales</taxon>
        <taxon>Peronosporaceae</taxon>
        <taxon>Phytophthora</taxon>
    </lineage>
</organism>
<proteinExistence type="predicted"/>
<protein>
    <submittedName>
        <fullName evidence="1">Transposase</fullName>
    </submittedName>
</protein>
<dbReference type="InterPro" id="IPR036397">
    <property type="entry name" value="RNaseH_sf"/>
</dbReference>
<gene>
    <name evidence="1" type="ORF">PHMEG_0009322</name>
</gene>
<evidence type="ECO:0000313" key="1">
    <source>
        <dbReference type="EMBL" id="OWZ16822.1"/>
    </source>
</evidence>
<name>A0A225WH28_9STRA</name>
<evidence type="ECO:0000313" key="2">
    <source>
        <dbReference type="Proteomes" id="UP000198211"/>
    </source>
</evidence>
<dbReference type="AlphaFoldDB" id="A0A225WH28"/>
<dbReference type="Gene3D" id="3.30.420.10">
    <property type="entry name" value="Ribonuclease H-like superfamily/Ribonuclease H"/>
    <property type="match status" value="1"/>
</dbReference>
<dbReference type="PANTHER" id="PTHR47169">
    <property type="entry name" value="OS01G0541250 PROTEIN"/>
    <property type="match status" value="1"/>
</dbReference>
<dbReference type="GO" id="GO:0003676">
    <property type="term" value="F:nucleic acid binding"/>
    <property type="evidence" value="ECO:0007669"/>
    <property type="project" value="InterPro"/>
</dbReference>
<reference evidence="2" key="1">
    <citation type="submission" date="2017-03" db="EMBL/GenBank/DDBJ databases">
        <title>Phytopthora megakarya and P. palmivora, two closely related causual agents of cacao black pod achieved similar genome size and gene model numbers by different mechanisms.</title>
        <authorList>
            <person name="Ali S."/>
            <person name="Shao J."/>
            <person name="Larry D.J."/>
            <person name="Kronmiller B."/>
            <person name="Shen D."/>
            <person name="Strem M.D."/>
            <person name="Melnick R.L."/>
            <person name="Guiltinan M.J."/>
            <person name="Tyler B.M."/>
            <person name="Meinhardt L.W."/>
            <person name="Bailey B.A."/>
        </authorList>
    </citation>
    <scope>NUCLEOTIDE SEQUENCE [LARGE SCALE GENOMIC DNA]</scope>
    <source>
        <strain evidence="2">zdho120</strain>
    </source>
</reference>
<dbReference type="OrthoDB" id="168403at2759"/>
<comment type="caution">
    <text evidence="1">The sequence shown here is derived from an EMBL/GenBank/DDBJ whole genome shotgun (WGS) entry which is preliminary data.</text>
</comment>